<gene>
    <name evidence="2" type="ORF">PHYPA_002838</name>
</gene>
<proteinExistence type="predicted"/>
<accession>A0A2K1L1Y2</accession>
<evidence type="ECO:0000313" key="4">
    <source>
        <dbReference type="Proteomes" id="UP000006727"/>
    </source>
</evidence>
<sequence>MLEQSDNVDSGVAALDYARGVAGLAATEAGSLRGDQGGTTASRRGELADASRNTASKDFVRRGLRWLTVLAQRGAGIWYIDRP</sequence>
<feature type="region of interest" description="Disordered" evidence="1">
    <location>
        <begin position="29"/>
        <end position="52"/>
    </location>
</feature>
<keyword evidence="4" id="KW-1185">Reference proteome</keyword>
<evidence type="ECO:0000313" key="3">
    <source>
        <dbReference type="EnsemblPlants" id="Pp3c2_17580V3.1"/>
    </source>
</evidence>
<dbReference type="EnsemblPlants" id="Pp3c2_17580V3.1">
    <property type="protein sequence ID" value="Pp3c2_17580V3.1"/>
    <property type="gene ID" value="Pp3c2_17580"/>
</dbReference>
<reference evidence="2 4" key="2">
    <citation type="journal article" date="2018" name="Plant J.">
        <title>The Physcomitrella patens chromosome-scale assembly reveals moss genome structure and evolution.</title>
        <authorList>
            <person name="Lang D."/>
            <person name="Ullrich K.K."/>
            <person name="Murat F."/>
            <person name="Fuchs J."/>
            <person name="Jenkins J."/>
            <person name="Haas F.B."/>
            <person name="Piednoel M."/>
            <person name="Gundlach H."/>
            <person name="Van Bel M."/>
            <person name="Meyberg R."/>
            <person name="Vives C."/>
            <person name="Morata J."/>
            <person name="Symeonidi A."/>
            <person name="Hiss M."/>
            <person name="Muchero W."/>
            <person name="Kamisugi Y."/>
            <person name="Saleh O."/>
            <person name="Blanc G."/>
            <person name="Decker E.L."/>
            <person name="van Gessel N."/>
            <person name="Grimwood J."/>
            <person name="Hayes R.D."/>
            <person name="Graham S.W."/>
            <person name="Gunter L.E."/>
            <person name="McDaniel S.F."/>
            <person name="Hoernstein S.N.W."/>
            <person name="Larsson A."/>
            <person name="Li F.W."/>
            <person name="Perroud P.F."/>
            <person name="Phillips J."/>
            <person name="Ranjan P."/>
            <person name="Rokshar D.S."/>
            <person name="Rothfels C.J."/>
            <person name="Schneider L."/>
            <person name="Shu S."/>
            <person name="Stevenson D.W."/>
            <person name="Thummler F."/>
            <person name="Tillich M."/>
            <person name="Villarreal Aguilar J.C."/>
            <person name="Widiez T."/>
            <person name="Wong G.K."/>
            <person name="Wymore A."/>
            <person name="Zhang Y."/>
            <person name="Zimmer A.D."/>
            <person name="Quatrano R.S."/>
            <person name="Mayer K.F.X."/>
            <person name="Goodstein D."/>
            <person name="Casacuberta J.M."/>
            <person name="Vandepoele K."/>
            <person name="Reski R."/>
            <person name="Cuming A.C."/>
            <person name="Tuskan G.A."/>
            <person name="Maumus F."/>
            <person name="Salse J."/>
            <person name="Schmutz J."/>
            <person name="Rensing S.A."/>
        </authorList>
    </citation>
    <scope>NUCLEOTIDE SEQUENCE [LARGE SCALE GENOMIC DNA]</scope>
    <source>
        <strain evidence="3 4">cv. Gransden 2004</strain>
    </source>
</reference>
<dbReference type="InParanoid" id="A0A2K1L1Y2"/>
<protein>
    <submittedName>
        <fullName evidence="2 3">Uncharacterized protein</fullName>
    </submittedName>
</protein>
<dbReference type="Gramene" id="Pp3c2_17580V3.1">
    <property type="protein sequence ID" value="Pp3c2_17580V3.1"/>
    <property type="gene ID" value="Pp3c2_17580"/>
</dbReference>
<evidence type="ECO:0000256" key="1">
    <source>
        <dbReference type="SAM" id="MobiDB-lite"/>
    </source>
</evidence>
<dbReference type="PaxDb" id="3218-PP1S281_119V6.1"/>
<dbReference type="Proteomes" id="UP000006727">
    <property type="component" value="Chromosome 2"/>
</dbReference>
<reference evidence="2 4" key="1">
    <citation type="journal article" date="2008" name="Science">
        <title>The Physcomitrella genome reveals evolutionary insights into the conquest of land by plants.</title>
        <authorList>
            <person name="Rensing S."/>
            <person name="Lang D."/>
            <person name="Zimmer A."/>
            <person name="Terry A."/>
            <person name="Salamov A."/>
            <person name="Shapiro H."/>
            <person name="Nishiyama T."/>
            <person name="Perroud P.-F."/>
            <person name="Lindquist E."/>
            <person name="Kamisugi Y."/>
            <person name="Tanahashi T."/>
            <person name="Sakakibara K."/>
            <person name="Fujita T."/>
            <person name="Oishi K."/>
            <person name="Shin-I T."/>
            <person name="Kuroki Y."/>
            <person name="Toyoda A."/>
            <person name="Suzuki Y."/>
            <person name="Hashimoto A."/>
            <person name="Yamaguchi K."/>
            <person name="Sugano A."/>
            <person name="Kohara Y."/>
            <person name="Fujiyama A."/>
            <person name="Anterola A."/>
            <person name="Aoki S."/>
            <person name="Ashton N."/>
            <person name="Barbazuk W.B."/>
            <person name="Barker E."/>
            <person name="Bennetzen J."/>
            <person name="Bezanilla M."/>
            <person name="Blankenship R."/>
            <person name="Cho S.H."/>
            <person name="Dutcher S."/>
            <person name="Estelle M."/>
            <person name="Fawcett J.A."/>
            <person name="Gundlach H."/>
            <person name="Hanada K."/>
            <person name="Heyl A."/>
            <person name="Hicks K.A."/>
            <person name="Hugh J."/>
            <person name="Lohr M."/>
            <person name="Mayer K."/>
            <person name="Melkozernov A."/>
            <person name="Murata T."/>
            <person name="Nelson D."/>
            <person name="Pils B."/>
            <person name="Prigge M."/>
            <person name="Reiss B."/>
            <person name="Renner T."/>
            <person name="Rombauts S."/>
            <person name="Rushton P."/>
            <person name="Sanderfoot A."/>
            <person name="Schween G."/>
            <person name="Shiu S.-H."/>
            <person name="Stueber K."/>
            <person name="Theodoulou F.L."/>
            <person name="Tu H."/>
            <person name="Van de Peer Y."/>
            <person name="Verrier P.J."/>
            <person name="Waters E."/>
            <person name="Wood A."/>
            <person name="Yang L."/>
            <person name="Cove D."/>
            <person name="Cuming A."/>
            <person name="Hasebe M."/>
            <person name="Lucas S."/>
            <person name="Mishler D.B."/>
            <person name="Reski R."/>
            <person name="Grigoriev I."/>
            <person name="Quatrano R.S."/>
            <person name="Boore J.L."/>
        </authorList>
    </citation>
    <scope>NUCLEOTIDE SEQUENCE [LARGE SCALE GENOMIC DNA]</scope>
    <source>
        <strain evidence="3 4">cv. Gransden 2004</strain>
    </source>
</reference>
<name>A0A2K1L1Y2_PHYPA</name>
<dbReference type="EMBL" id="ABEU02000002">
    <property type="protein sequence ID" value="PNR60045.1"/>
    <property type="molecule type" value="Genomic_DNA"/>
</dbReference>
<organism evidence="2">
    <name type="scientific">Physcomitrium patens</name>
    <name type="common">Spreading-leaved earth moss</name>
    <name type="synonym">Physcomitrella patens</name>
    <dbReference type="NCBI Taxonomy" id="3218"/>
    <lineage>
        <taxon>Eukaryota</taxon>
        <taxon>Viridiplantae</taxon>
        <taxon>Streptophyta</taxon>
        <taxon>Embryophyta</taxon>
        <taxon>Bryophyta</taxon>
        <taxon>Bryophytina</taxon>
        <taxon>Bryopsida</taxon>
        <taxon>Funariidae</taxon>
        <taxon>Funariales</taxon>
        <taxon>Funariaceae</taxon>
        <taxon>Physcomitrium</taxon>
    </lineage>
</organism>
<evidence type="ECO:0000313" key="2">
    <source>
        <dbReference type="EMBL" id="PNR60045.1"/>
    </source>
</evidence>
<reference evidence="3" key="3">
    <citation type="submission" date="2020-12" db="UniProtKB">
        <authorList>
            <consortium name="EnsemblPlants"/>
        </authorList>
    </citation>
    <scope>IDENTIFICATION</scope>
</reference>
<dbReference type="Gramene" id="Pp3c2_17580V3.2">
    <property type="protein sequence ID" value="Pp3c2_17580V3.2"/>
    <property type="gene ID" value="Pp3c2_17580"/>
</dbReference>
<dbReference type="EnsemblPlants" id="Pp3c2_17580V3.2">
    <property type="protein sequence ID" value="Pp3c2_17580V3.2"/>
    <property type="gene ID" value="Pp3c2_17580"/>
</dbReference>
<dbReference type="AlphaFoldDB" id="A0A2K1L1Y2"/>